<dbReference type="GO" id="GO:0051959">
    <property type="term" value="F:dynein light intermediate chain binding"/>
    <property type="evidence" value="ECO:0007669"/>
    <property type="project" value="InterPro"/>
</dbReference>
<feature type="domain" description="Dynein heavy chain C-terminal" evidence="5">
    <location>
        <begin position="1175"/>
        <end position="1446"/>
    </location>
</feature>
<dbReference type="GO" id="GO:0045505">
    <property type="term" value="F:dynein intermediate chain binding"/>
    <property type="evidence" value="ECO:0007669"/>
    <property type="project" value="InterPro"/>
</dbReference>
<dbReference type="OrthoDB" id="5986589at2759"/>
<dbReference type="InterPro" id="IPR043160">
    <property type="entry name" value="Dynein_C_barrel"/>
</dbReference>
<evidence type="ECO:0000313" key="7">
    <source>
        <dbReference type="RefSeq" id="XP_007444263.2"/>
    </source>
</evidence>
<protein>
    <submittedName>
        <fullName evidence="7">Dynein heavy chain domain-containing protein 1-like isoform X1</fullName>
    </submittedName>
</protein>
<dbReference type="PANTHER" id="PTHR45703:SF36">
    <property type="entry name" value="DYNEIN HEAVY CHAIN, CYTOPLASMIC"/>
    <property type="match status" value="1"/>
</dbReference>
<feature type="domain" description="Dynein heavy chain ATP-binding dynein motor region" evidence="4">
    <location>
        <begin position="281"/>
        <end position="529"/>
    </location>
</feature>
<dbReference type="InterPro" id="IPR041228">
    <property type="entry name" value="Dynein_C"/>
</dbReference>
<dbReference type="Pfam" id="PF18199">
    <property type="entry name" value="Dynein_C"/>
    <property type="match status" value="1"/>
</dbReference>
<dbReference type="Gene3D" id="3.10.490.20">
    <property type="match status" value="1"/>
</dbReference>
<dbReference type="Gene3D" id="3.40.50.300">
    <property type="entry name" value="P-loop containing nucleotide triphosphate hydrolases"/>
    <property type="match status" value="2"/>
</dbReference>
<dbReference type="Gene3D" id="1.20.1270.280">
    <property type="match status" value="1"/>
</dbReference>
<dbReference type="OMA" id="RAWHECE"/>
<evidence type="ECO:0000256" key="1">
    <source>
        <dbReference type="SAM" id="Coils"/>
    </source>
</evidence>
<dbReference type="GO" id="GO:0008569">
    <property type="term" value="F:minus-end-directed microtubule motor activity"/>
    <property type="evidence" value="ECO:0007669"/>
    <property type="project" value="InterPro"/>
</dbReference>
<dbReference type="GO" id="GO:0030286">
    <property type="term" value="C:dynein complex"/>
    <property type="evidence" value="ECO:0007669"/>
    <property type="project" value="InterPro"/>
</dbReference>
<keyword evidence="6" id="KW-1185">Reference proteome</keyword>
<dbReference type="InterPro" id="IPR026983">
    <property type="entry name" value="DHC"/>
</dbReference>
<dbReference type="Gene3D" id="1.20.920.20">
    <property type="match status" value="1"/>
</dbReference>
<keyword evidence="1" id="KW-0175">Coiled coil</keyword>
<feature type="region of interest" description="Disordered" evidence="2">
    <location>
        <begin position="1184"/>
        <end position="1203"/>
    </location>
</feature>
<feature type="region of interest" description="Disordered" evidence="2">
    <location>
        <begin position="1061"/>
        <end position="1096"/>
    </location>
</feature>
<evidence type="ECO:0000256" key="2">
    <source>
        <dbReference type="SAM" id="MobiDB-lite"/>
    </source>
</evidence>
<dbReference type="Gene3D" id="1.10.8.720">
    <property type="entry name" value="Region D6 of dynein motor"/>
    <property type="match status" value="1"/>
</dbReference>
<sequence length="1451" mass="161243">MLASGDGLCNFVRAHGKPQPGERSHLFSWTFSLFQELIFYPKDSISTELFEALGQIVCHRAFSVAAIQNASQAAAAVYQWICSVYWYHWALREWQPALLQLQSCDDQINTEKINLGDRRLHSEYLRDTTQARIRELKQKQEHQEKLLQQLTQSLQAKEEASTVESSVAEHMANWTALAKDLEYHQSTVHGDALLCSAVISYLGPFSPPRRKELLEKWQAVCDGSQVFLSPDDVSWLLQKELPCPGPASSGPPLLAVQKPLRLVSLLSSTQQQRLWDRVHKPKDAESRLTAMIIHSSVHLPACRWPLLVDPDKQALIWLLMTLAMEEEESQAQVLSDLVPDMVEQGGCEEIPEDKLEILSLTNPDLEQSLRNAVNLGNPVLLMDFEKNISWCPTLQRLMEKESFRGAESKTLFPASEKGAKESVCTPVPPSFSLYLCTELPLTALAAEVDHSLLKKLNVVDLSLSQGALEDLLLNEVLRAERREILKNRQALYLGVLQLEGKLEATEEELVDLISQPQRSLLEEENFMPMVQLLQTQIQALRATHKHMAAQHQDQAALCDKYRQVARLGVGLHEALQQVARLHPLYRFPTEFCISRVRQALISAKRQETSKQESLEARLLELSRMVLWQLLTQALPCLREADRLLYFFLGAAATLRVAGDISPLEWLAFCQGLQSPAARALLLSLEPGVARPGWVSAEAWEECALLESLPGFRGLLASLAEKAVQWQEYFGLPSTVVGPALCPSHAHLSPFQRAILWRILCPGAMSQVISDLTACLLGWAFTEKMVAVSPYSFSRANRPVIFVTAPAGSHGSFTHPLLWIQQMAAQRGRVGRVVVISFGTPDASRRVQRTLPFCTKKGKWLVLNNCQLLSQWDPEVLLQLNLVLHTPAGHTKEGPLEIHPKFRLWLITTADAPDSVPGPVHRNATTLFCEKPLELKGILAHTHQWLQGQVQNLDTEKRLSLLVLYGVLLYRQNYAPWTQAAFYFWSHGEVLASLKALEKLGQLADSCEEAQQQLAGTILYGGHVLDEGDAQVVKTLCRQCLASASRQAPGPGLQSLLAAVLGPQSPGKRKPTQSIPGSSRRGPRLGPDVAPSPPQGLLEDEASMATQARIQQLPSPMGPAWVGLCSSLQPKMLALRSQALLSALKGSQGLWTCRPSQTPQLQTALEQLVKQGLLAVQELQEKLAQSGREAGARGHAPQGQHRPKHRPLQRFLLEEAGGFQALLKQVGRDLTCTQERLQGAPCSSPRCIAILQDLGQEQLPRHWLPSPPTGPEPLQEWLNTLQRRCELLCGYLESIGGPPVVCYQLAAFQHPQRLFLALLQEKARAEKQGVDSYQLDQQVLASALPPGSAPEKGLYLGGLELYHATWNANSCQLQETLSAQPCQLPPVWVQASREPWTTASVLPKYHCPVYLGTPQALLDLRSQRVVMHLALPSKMPPDLCAQQRVHAISILR</sequence>
<dbReference type="PANTHER" id="PTHR45703">
    <property type="entry name" value="DYNEIN HEAVY CHAIN"/>
    <property type="match status" value="1"/>
</dbReference>
<dbReference type="InterPro" id="IPR027417">
    <property type="entry name" value="P-loop_NTPase"/>
</dbReference>
<evidence type="ECO:0000259" key="5">
    <source>
        <dbReference type="Pfam" id="PF18199"/>
    </source>
</evidence>
<gene>
    <name evidence="7" type="primary">LOC103063936</name>
</gene>
<dbReference type="InterPro" id="IPR042219">
    <property type="entry name" value="AAA_lid_11_sf"/>
</dbReference>
<organism evidence="6 7">
    <name type="scientific">Python bivittatus</name>
    <name type="common">Burmese python</name>
    <name type="synonym">Python molurus bivittatus</name>
    <dbReference type="NCBI Taxonomy" id="176946"/>
    <lineage>
        <taxon>Eukaryota</taxon>
        <taxon>Metazoa</taxon>
        <taxon>Chordata</taxon>
        <taxon>Craniata</taxon>
        <taxon>Vertebrata</taxon>
        <taxon>Euteleostomi</taxon>
        <taxon>Lepidosauria</taxon>
        <taxon>Squamata</taxon>
        <taxon>Bifurcata</taxon>
        <taxon>Unidentata</taxon>
        <taxon>Episquamata</taxon>
        <taxon>Toxicofera</taxon>
        <taxon>Serpentes</taxon>
        <taxon>Henophidia</taxon>
        <taxon>Pythonidae</taxon>
        <taxon>Python</taxon>
    </lineage>
</organism>
<dbReference type="Proteomes" id="UP000695026">
    <property type="component" value="Unplaced"/>
</dbReference>
<proteinExistence type="predicted"/>
<dbReference type="Pfam" id="PF03028">
    <property type="entry name" value="Dynein_heavy"/>
    <property type="match status" value="1"/>
</dbReference>
<accession>A0A9F2WIY8</accession>
<dbReference type="GeneID" id="103063936"/>
<dbReference type="InterPro" id="IPR004273">
    <property type="entry name" value="Dynein_heavy_D6_P-loop"/>
</dbReference>
<dbReference type="KEGG" id="pbi:103063936"/>
<dbReference type="InterPro" id="IPR035706">
    <property type="entry name" value="AAA_9"/>
</dbReference>
<reference evidence="7" key="1">
    <citation type="submission" date="2025-08" db="UniProtKB">
        <authorList>
            <consortium name="RefSeq"/>
        </authorList>
    </citation>
    <scope>IDENTIFICATION</scope>
    <source>
        <tissue evidence="7">Liver</tissue>
    </source>
</reference>
<dbReference type="Pfam" id="PF12781">
    <property type="entry name" value="AAA_9"/>
    <property type="match status" value="1"/>
</dbReference>
<dbReference type="RefSeq" id="XP_007444263.2">
    <property type="nucleotide sequence ID" value="XM_007444201.2"/>
</dbReference>
<feature type="domain" description="Dynein heavy chain region D6 P-loop" evidence="3">
    <location>
        <begin position="796"/>
        <end position="910"/>
    </location>
</feature>
<name>A0A9F2WIY8_PYTBI</name>
<evidence type="ECO:0000259" key="3">
    <source>
        <dbReference type="Pfam" id="PF03028"/>
    </source>
</evidence>
<dbReference type="GO" id="GO:0007018">
    <property type="term" value="P:microtubule-based movement"/>
    <property type="evidence" value="ECO:0007669"/>
    <property type="project" value="InterPro"/>
</dbReference>
<evidence type="ECO:0000259" key="4">
    <source>
        <dbReference type="Pfam" id="PF12781"/>
    </source>
</evidence>
<evidence type="ECO:0000313" key="6">
    <source>
        <dbReference type="Proteomes" id="UP000695026"/>
    </source>
</evidence>
<feature type="coiled-coil region" evidence="1">
    <location>
        <begin position="126"/>
        <end position="160"/>
    </location>
</feature>